<dbReference type="OrthoDB" id="7405484at2"/>
<dbReference type="RefSeq" id="WP_159793771.1">
    <property type="nucleotide sequence ID" value="NZ_WTYM01000033.1"/>
</dbReference>
<evidence type="ECO:0000313" key="2">
    <source>
        <dbReference type="Proteomes" id="UP000433652"/>
    </source>
</evidence>
<dbReference type="InterPro" id="IPR022061">
    <property type="entry name" value="DUF3617"/>
</dbReference>
<dbReference type="EMBL" id="WTYM01000033">
    <property type="protein sequence ID" value="MXO59420.1"/>
    <property type="molecule type" value="Genomic_DNA"/>
</dbReference>
<dbReference type="Pfam" id="PF12276">
    <property type="entry name" value="DUF3617"/>
    <property type="match status" value="1"/>
</dbReference>
<evidence type="ECO:0000313" key="1">
    <source>
        <dbReference type="EMBL" id="MXO59420.1"/>
    </source>
</evidence>
<dbReference type="AlphaFoldDB" id="A0A6I4SWG7"/>
<accession>A0A6I4SWG7</accession>
<reference evidence="1 2" key="1">
    <citation type="submission" date="2019-12" db="EMBL/GenBank/DDBJ databases">
        <title>Genomic-based taxomic classification of the family Erythrobacteraceae.</title>
        <authorList>
            <person name="Xu L."/>
        </authorList>
    </citation>
    <scope>NUCLEOTIDE SEQUENCE [LARGE SCALE GENOMIC DNA]</scope>
    <source>
        <strain evidence="1 2">MCCC 1K01500</strain>
    </source>
</reference>
<sequence length="180" mass="18712">MGRMLSMTTALVLGLAACSSGEDADEAVEVGPAAGQADAAPAIQAGQYEARTTLLEFEVAGLPEEKVKTLRSAFADELEKPTAFCLTAEQAQKGREEILKKMAESDCTITTLDMTEAGMTGEMNCKGQGGLSGTVKIAGTSAGGTSSMTLETIQSIPNLPGEGARMKWRTDARRVGECSA</sequence>
<keyword evidence="2" id="KW-1185">Reference proteome</keyword>
<dbReference type="PROSITE" id="PS51257">
    <property type="entry name" value="PROKAR_LIPOPROTEIN"/>
    <property type="match status" value="1"/>
</dbReference>
<name>A0A6I4SWG7_9SPHN</name>
<comment type="caution">
    <text evidence="1">The sequence shown here is derived from an EMBL/GenBank/DDBJ whole genome shotgun (WGS) entry which is preliminary data.</text>
</comment>
<protein>
    <submittedName>
        <fullName evidence="1">DUF3617 family protein</fullName>
    </submittedName>
</protein>
<dbReference type="Proteomes" id="UP000433652">
    <property type="component" value="Unassembled WGS sequence"/>
</dbReference>
<gene>
    <name evidence="1" type="ORF">GRI89_07685</name>
</gene>
<organism evidence="1 2">
    <name type="scientific">Croceibacterium salegens</name>
    <dbReference type="NCBI Taxonomy" id="1737568"/>
    <lineage>
        <taxon>Bacteria</taxon>
        <taxon>Pseudomonadati</taxon>
        <taxon>Pseudomonadota</taxon>
        <taxon>Alphaproteobacteria</taxon>
        <taxon>Sphingomonadales</taxon>
        <taxon>Erythrobacteraceae</taxon>
        <taxon>Croceibacterium</taxon>
    </lineage>
</organism>
<proteinExistence type="predicted"/>